<keyword evidence="1" id="KW-0812">Transmembrane</keyword>
<protein>
    <recommendedName>
        <fullName evidence="4">FAR-17a/AIG1-like protein</fullName>
    </recommendedName>
</protein>
<dbReference type="AlphaFoldDB" id="A0A2T2NA24"/>
<keyword evidence="3" id="KW-1185">Reference proteome</keyword>
<feature type="transmembrane region" description="Helical" evidence="1">
    <location>
        <begin position="113"/>
        <end position="134"/>
    </location>
</feature>
<reference evidence="2 3" key="1">
    <citation type="journal article" date="2018" name="Front. Microbiol.">
        <title>Genome-Wide Analysis of Corynespora cassiicola Leaf Fall Disease Putative Effectors.</title>
        <authorList>
            <person name="Lopez D."/>
            <person name="Ribeiro S."/>
            <person name="Label P."/>
            <person name="Fumanal B."/>
            <person name="Venisse J.S."/>
            <person name="Kohler A."/>
            <person name="de Oliveira R.R."/>
            <person name="Labutti K."/>
            <person name="Lipzen A."/>
            <person name="Lail K."/>
            <person name="Bauer D."/>
            <person name="Ohm R.A."/>
            <person name="Barry K.W."/>
            <person name="Spatafora J."/>
            <person name="Grigoriev I.V."/>
            <person name="Martin F.M."/>
            <person name="Pujade-Renaud V."/>
        </authorList>
    </citation>
    <scope>NUCLEOTIDE SEQUENCE [LARGE SCALE GENOMIC DNA]</scope>
    <source>
        <strain evidence="2 3">Philippines</strain>
    </source>
</reference>
<evidence type="ECO:0000313" key="3">
    <source>
        <dbReference type="Proteomes" id="UP000240883"/>
    </source>
</evidence>
<keyword evidence="1" id="KW-0472">Membrane</keyword>
<gene>
    <name evidence="2" type="ORF">BS50DRAFT_624993</name>
</gene>
<feature type="transmembrane region" description="Helical" evidence="1">
    <location>
        <begin position="30"/>
        <end position="53"/>
    </location>
</feature>
<proteinExistence type="predicted"/>
<sequence>MAVFNRSPPSSAVGFDPTARFETSWVFPPILLFLLRLLFSLYAFTTIFFIFGWNGTHGEADEIGHSFSYFTHLTYWGLAFYYAFSALHTLSYWLTATPWLNRWPKAFQIAHSVYYSTIVVFPFIVTGIAVYWALLAPSSFPSTFSIWTNMSQHALNSLYALFEIIFPRTEPMPFWHLVPLVIILAMYLGLAYLTAHTQGFYVYGFLDLSKNSSGKVAGYIVGILVACIIVFLIVRYVVVLRVWLTEKKLGMTGKFGTRRGSRMGDEEVGKAVPLHDYHMK</sequence>
<dbReference type="OrthoDB" id="419711at2759"/>
<keyword evidence="1" id="KW-1133">Transmembrane helix</keyword>
<accession>A0A2T2NA24</accession>
<name>A0A2T2NA24_CORCC</name>
<evidence type="ECO:0000313" key="2">
    <source>
        <dbReference type="EMBL" id="PSN62311.1"/>
    </source>
</evidence>
<feature type="transmembrane region" description="Helical" evidence="1">
    <location>
        <begin position="146"/>
        <end position="162"/>
    </location>
</feature>
<feature type="transmembrane region" description="Helical" evidence="1">
    <location>
        <begin position="216"/>
        <end position="244"/>
    </location>
</feature>
<dbReference type="EMBL" id="KZ678142">
    <property type="protein sequence ID" value="PSN62311.1"/>
    <property type="molecule type" value="Genomic_DNA"/>
</dbReference>
<dbReference type="Proteomes" id="UP000240883">
    <property type="component" value="Unassembled WGS sequence"/>
</dbReference>
<dbReference type="PANTHER" id="PTHR12242">
    <property type="entry name" value="OS02G0130600 PROTEIN-RELATED"/>
    <property type="match status" value="1"/>
</dbReference>
<feature type="transmembrane region" description="Helical" evidence="1">
    <location>
        <begin position="174"/>
        <end position="196"/>
    </location>
</feature>
<dbReference type="STRING" id="1448308.A0A2T2NA24"/>
<feature type="transmembrane region" description="Helical" evidence="1">
    <location>
        <begin position="73"/>
        <end position="93"/>
    </location>
</feature>
<dbReference type="PANTHER" id="PTHR12242:SF1">
    <property type="entry name" value="MYND-TYPE DOMAIN-CONTAINING PROTEIN"/>
    <property type="match status" value="1"/>
</dbReference>
<evidence type="ECO:0008006" key="4">
    <source>
        <dbReference type="Google" id="ProtNLM"/>
    </source>
</evidence>
<evidence type="ECO:0000256" key="1">
    <source>
        <dbReference type="SAM" id="Phobius"/>
    </source>
</evidence>
<organism evidence="2 3">
    <name type="scientific">Corynespora cassiicola Philippines</name>
    <dbReference type="NCBI Taxonomy" id="1448308"/>
    <lineage>
        <taxon>Eukaryota</taxon>
        <taxon>Fungi</taxon>
        <taxon>Dikarya</taxon>
        <taxon>Ascomycota</taxon>
        <taxon>Pezizomycotina</taxon>
        <taxon>Dothideomycetes</taxon>
        <taxon>Pleosporomycetidae</taxon>
        <taxon>Pleosporales</taxon>
        <taxon>Corynesporascaceae</taxon>
        <taxon>Corynespora</taxon>
    </lineage>
</organism>
<dbReference type="GO" id="GO:0016020">
    <property type="term" value="C:membrane"/>
    <property type="evidence" value="ECO:0007669"/>
    <property type="project" value="TreeGrafter"/>
</dbReference>